<name>A0A953HQU6_9BACT</name>
<evidence type="ECO:0000313" key="2">
    <source>
        <dbReference type="Proteomes" id="UP000753961"/>
    </source>
</evidence>
<evidence type="ECO:0000313" key="1">
    <source>
        <dbReference type="EMBL" id="MBY5956705.1"/>
    </source>
</evidence>
<organism evidence="1 2">
    <name type="scientific">Membranihabitans marinus</name>
    <dbReference type="NCBI Taxonomy" id="1227546"/>
    <lineage>
        <taxon>Bacteria</taxon>
        <taxon>Pseudomonadati</taxon>
        <taxon>Bacteroidota</taxon>
        <taxon>Saprospiria</taxon>
        <taxon>Saprospirales</taxon>
        <taxon>Saprospiraceae</taxon>
        <taxon>Membranihabitans</taxon>
    </lineage>
</organism>
<dbReference type="RefSeq" id="WP_222578227.1">
    <property type="nucleotide sequence ID" value="NZ_JAHVHU010000002.1"/>
</dbReference>
<proteinExistence type="predicted"/>
<dbReference type="EMBL" id="JAHVHU010000002">
    <property type="protein sequence ID" value="MBY5956705.1"/>
    <property type="molecule type" value="Genomic_DNA"/>
</dbReference>
<dbReference type="Proteomes" id="UP000753961">
    <property type="component" value="Unassembled WGS sequence"/>
</dbReference>
<protein>
    <submittedName>
        <fullName evidence="1">Uncharacterized protein</fullName>
    </submittedName>
</protein>
<keyword evidence="2" id="KW-1185">Reference proteome</keyword>
<accession>A0A953HQU6</accession>
<gene>
    <name evidence="1" type="ORF">KUV50_01065</name>
</gene>
<reference evidence="1" key="1">
    <citation type="submission" date="2021-06" db="EMBL/GenBank/DDBJ databases">
        <title>44 bacteria genomes isolated from Dapeng, Shenzhen.</title>
        <authorList>
            <person name="Zheng W."/>
            <person name="Yu S."/>
            <person name="Huang Y."/>
        </authorList>
    </citation>
    <scope>NUCLEOTIDE SEQUENCE</scope>
    <source>
        <strain evidence="1">DP5N28-2</strain>
    </source>
</reference>
<sequence>MAGIFSKNIATTILQNDPAFPDYLNFDQLRKEGLAHIGQLAGKIWTDHNVHDPGITILEVLIYALMDLGYKTNLPFEDLVAMNKNQKEDNFLTPLDILTINPVTILDYRKLLLECPGVANVWLEPVTQEVDLAVLQKDNGLVCNTEYPREVRDGRNHPFYSQLHLNGLYKIFIEKEASAKDAKLKKRVRKLWSKYRNLCEDLVDITILEPLEFGVCANVEISTGIDPSRIYKAIIIAIRDFIQPQIKYHTLEEMLDKGKSIDDIFAGRPYLEESIGFVDTEELEAIKRRKAIYLSDFYNVILSVDGVQKIKSIRIDGGTVVNKPSYDWIEGQSIRDDQVPVFSLDKTCVDLYRANGLLNIEKNKIHATLPLYNKFLLSPDKLNGSVPSGKYHEDLSRYYSIQNDFPVVYGIGENGLPDHVSLDRKTQAFQLKGYLLFYDQLLANYTAQLSNFRSLFSLKPENDRTSGEKKTYFSKVTDTVPGLEKLLKFYEKNSDMSTDNALARPIANDENWQKMLELLQTDGRAGVSIKDYCGDQKDGLDLYIFSSSTVREIYIDQLKESFFHGEYDVTVHSDKYGYFFVLHPSLPKDLILVGSKKHKAYGEAVNEAGDVAFIASFAENYTRSTDKSENSNPDRHYFGLKDNPLSYLSLIGKIVEGGVEYEQRRQKMLDHLLARFGEDFTDYTLLKYRQNIAPEELRQITLDDQSTYLANYAELSRDRGKAFDYLQPSWNTANVSGFEKRLSKLAGIENYDRRNLCNIEVTPCYELQLKDEQGNILLEGKRSYESEQALRYAAGRVLNSLKNPTGFEELKRITTIFNSNKAVQLFSDQPRKENIIIAKYRHQQQLLDINGGVVATGKNTRYDSVEAAEEEETDFIENINEQNLVPGEYTGKGYDLRPVSGQGLYLDITPFDVEIIKHPFWKWQYEPPGSEEIILSEDSFATKEGAWQDMTETSDTRNSISEFPEAFSWKASVNEEVILVSKRLSRSNSEAEISWDFAEARARSEENYSVEKSGESSYRIILHGEEAVIAVSEVINLEVLDPEAAITVSTVAFSEGRIKPDFSILDRAFGFQIPAKNSFPTLESYHLYPDLESVMEAMQKAYILGTSKTNYQEYNQAENSFGFNLLLEPELILLRHKISYETGKDRDRALNSALRFFKKEKPPFSLQKQHNKYTWKLIGEWGDLISSDEEFSSNPKARANFKENLLKEAAEKGEAVFGAHLYHFEVNTQPSQYKFVYGLPTEDEDFQPLFISGSYFFSPERANTAYSQFVNKIHRYSFKKVDHKDFDYALYEGSSEKPVAIQFQTEHHQAPVELTEPVVSYFREMYDAGGDLNPAFFTKNRKGHRTPLFKWKFFKKDDPLAINPYRCREIEDVREFGKLICDRVPSIDMRYCPPKDIVICPDKDPEKYHYQLCFEDKNDLEFRLISNVGYDSKEEARDAWVREWYGLLLAAKDPEEYGAGGKISLTETYKPDDDKACDDASFLAVIPSRNSSKLAEAGKDVIGFYSLMARLFPIYEVKKKDKRHYKFKVVIPEDGLGPARCDMIPPEVPYDDFGSVVWLGTGCYSSYAEVIKAYNHFYVLAGISQNCRVMCDLGWYYLTLTEVWVESSCNYPSEAEAWDDAFASLDANGNPIITDGCGDCKAGGVRSFLYAGDDPKNYIPVCKDGKWTFKVVAPDYFVARHACSYDSEKEAHQAMKDWEEALKNLDWSRYLNFISASAEIPSEEETEMNFLSAPISTGEKGKWDLCDLVFALRKCLGDCPQALLSEEELSDSLKMCLNKICKGEKWVHELLKRLEEDPGKLIRLINYFPVYLDNDAQCYRIYWPDHDQDISANGLQPCGCEEEPAEENNTCDTKFPILSSRCFKCCEEAWEAFQHLSRLIKNGAYVLECTQRSDYGPYSFQMLDPGKELGYHPQSYDSYQEVLDAITLTRGCVENMGMHLLEHILLRPKTLEDCRSMNRNDNRIVSNCLLPICPDYCCPINWHPDIAPDDPCAEDNPDVIQYLPGNDPYSFWATLVLPSWAKGFRSTDARKVFEQLIYKEIPALVGLNILWLSPRDMCQFESEFKNWLGWLQNPQEPLCNPDGRHPHCLMVDCIKDLQSEPACPAIPGVGGNCNCGVSKEEIDPCCLPPETSGTVFWGYCPPGDLESVAKPEPEDPVVLLLYSKGEDNEVLRSQIKDRNYLFESNLDQLVDEDRKKTKSFKRTLSFIKSTPAIPEYVKLVDFFNRYSLNKSANKEMFLGLLQNATVHLFAGLVLECDDGIPEKELEILQESINILAENGLSGTELKKSWNPSALDSMAYTKTLNQINKILNTVNGQ</sequence>
<comment type="caution">
    <text evidence="1">The sequence shown here is derived from an EMBL/GenBank/DDBJ whole genome shotgun (WGS) entry which is preliminary data.</text>
</comment>